<gene>
    <name evidence="2" type="ORF">GCM10010196_05720</name>
</gene>
<keyword evidence="1" id="KW-1133">Transmembrane helix</keyword>
<keyword evidence="1" id="KW-0472">Membrane</keyword>
<evidence type="ECO:0000313" key="3">
    <source>
        <dbReference type="Proteomes" id="UP000610303"/>
    </source>
</evidence>
<feature type="transmembrane region" description="Helical" evidence="1">
    <location>
        <begin position="424"/>
        <end position="447"/>
    </location>
</feature>
<feature type="transmembrane region" description="Helical" evidence="1">
    <location>
        <begin position="843"/>
        <end position="864"/>
    </location>
</feature>
<feature type="transmembrane region" description="Helical" evidence="1">
    <location>
        <begin position="561"/>
        <end position="585"/>
    </location>
</feature>
<keyword evidence="3" id="KW-1185">Reference proteome</keyword>
<dbReference type="AlphaFoldDB" id="A0A918F7F0"/>
<feature type="transmembrane region" description="Helical" evidence="1">
    <location>
        <begin position="51"/>
        <end position="72"/>
    </location>
</feature>
<evidence type="ECO:0000313" key="2">
    <source>
        <dbReference type="EMBL" id="GGR15854.1"/>
    </source>
</evidence>
<protein>
    <recommendedName>
        <fullName evidence="4">FtsX-like permease family protein</fullName>
    </recommendedName>
</protein>
<feature type="transmembrane region" description="Helical" evidence="1">
    <location>
        <begin position="468"/>
        <end position="488"/>
    </location>
</feature>
<keyword evidence="1" id="KW-0812">Transmembrane</keyword>
<reference evidence="2" key="2">
    <citation type="submission" date="2020-09" db="EMBL/GenBank/DDBJ databases">
        <authorList>
            <person name="Sun Q."/>
            <person name="Ohkuma M."/>
        </authorList>
    </citation>
    <scope>NUCLEOTIDE SEQUENCE</scope>
    <source>
        <strain evidence="2">JCM 3346</strain>
    </source>
</reference>
<proteinExistence type="predicted"/>
<evidence type="ECO:0000256" key="1">
    <source>
        <dbReference type="SAM" id="Phobius"/>
    </source>
</evidence>
<dbReference type="EMBL" id="BMRJ01000001">
    <property type="protein sequence ID" value="GGR15854.1"/>
    <property type="molecule type" value="Genomic_DNA"/>
</dbReference>
<dbReference type="Proteomes" id="UP000610303">
    <property type="component" value="Unassembled WGS sequence"/>
</dbReference>
<reference evidence="2" key="1">
    <citation type="journal article" date="2014" name="Int. J. Syst. Evol. Microbiol.">
        <title>Complete genome sequence of Corynebacterium casei LMG S-19264T (=DSM 44701T), isolated from a smear-ripened cheese.</title>
        <authorList>
            <consortium name="US DOE Joint Genome Institute (JGI-PGF)"/>
            <person name="Walter F."/>
            <person name="Albersmeier A."/>
            <person name="Kalinowski J."/>
            <person name="Ruckert C."/>
        </authorList>
    </citation>
    <scope>NUCLEOTIDE SEQUENCE</scope>
    <source>
        <strain evidence="2">JCM 3346</strain>
    </source>
</reference>
<name>A0A918F7F0_AGRME</name>
<accession>A0A918F7F0</accession>
<comment type="caution">
    <text evidence="2">The sequence shown here is derived from an EMBL/GenBank/DDBJ whole genome shotgun (WGS) entry which is preliminary data.</text>
</comment>
<feature type="transmembrane region" description="Helical" evidence="1">
    <location>
        <begin position="345"/>
        <end position="366"/>
    </location>
</feature>
<feature type="transmembrane region" description="Helical" evidence="1">
    <location>
        <begin position="889"/>
        <end position="911"/>
    </location>
</feature>
<feature type="transmembrane region" description="Helical" evidence="1">
    <location>
        <begin position="508"/>
        <end position="532"/>
    </location>
</feature>
<organism evidence="2 3">
    <name type="scientific">Agromyces mediolanus</name>
    <name type="common">Corynebacterium mediolanum</name>
    <dbReference type="NCBI Taxonomy" id="41986"/>
    <lineage>
        <taxon>Bacteria</taxon>
        <taxon>Bacillati</taxon>
        <taxon>Actinomycetota</taxon>
        <taxon>Actinomycetes</taxon>
        <taxon>Micrococcales</taxon>
        <taxon>Microbacteriaceae</taxon>
        <taxon>Agromyces</taxon>
    </lineage>
</organism>
<sequence length="927" mass="92099">MVCKSPVRGKLSEFDAGAPLHRSPRRPEPCIEEAPRVASARLALARAYARSGVLAGVAAVVLVLAGVGTAIIDQTAGAAVTGLRDRVAAAAGADGAVRWEIRRSTDPEAQAEAGAAVLDRTLPAETIEWERSAESAPVPIAAATDAADGIDTAAGSEPDGTDDSPETRLVLLADPAIAERARLVEGVWPDAASADEASAVVPTAVHQGAADALGLAIGDTIELVDRRLQIVGTWLPDDARAPSWFGEPLVATGSADGAAGPFLVDEPALDGLPVAVRVRWTATPIIDALTPDTARELTGDFARTAPALAAQPGIGEDGLSRLGGLPATIDAATAGLDAVRAITPLPLLLLAAAGIAALGRLGTLLAGARRGETVLLRARGAATRQLVGWQAGEAAAVGAPAAVLGAAAGELGLLLLRPGEPRSLAIAAAVAAASVLVAVVLLAASAWGEARRPVTRSTGDDSGRGTRAAALGGTILVAVAAAVSLWQFRLYGSPLVRTADGGTAVDPLAVLAPVLVLLALALGALACTPFVSRLLERVASARPGLVPSLPLRQLARRAPMFAAASFTAMLGVAGIVLTAAVAGSWQRFDADAAALATGGEVRVVGAADPAAAAEAAAALPEVVVEPVVRREIRVGPETATLVATGLDLLPQVAPGLPDDVQDAIGAIEAADASLLPVAIDERLSAGTSAGPGDRISLRLGSADGTIDARVAAVVQAVPGAGEFGVLADRAELDAAVTEAGARTPSADELWIGAADPNAVVAAFDRERPGGAVALARDASSTASLVAPAITALWLGAIGALAAALAALIALAAALGSSRRGEVLVLRALGAPAAMQGRARFAELAAAVGTAIVLGAAIGAVAAWATAAELARAAVPGAPAALAPAIVLDWWPLLAALGAFALATAAVALVAARAVTVAAGRPGREEVR</sequence>
<evidence type="ECO:0008006" key="4">
    <source>
        <dbReference type="Google" id="ProtNLM"/>
    </source>
</evidence>
<feature type="transmembrane region" description="Helical" evidence="1">
    <location>
        <begin position="791"/>
        <end position="814"/>
    </location>
</feature>